<dbReference type="InterPro" id="IPR040198">
    <property type="entry name" value="Fido_containing"/>
</dbReference>
<dbReference type="PROSITE" id="PS51459">
    <property type="entry name" value="FIDO"/>
    <property type="match status" value="1"/>
</dbReference>
<comment type="caution">
    <text evidence="2">The sequence shown here is derived from an EMBL/GenBank/DDBJ whole genome shotgun (WGS) entry which is preliminary data.</text>
</comment>
<keyword evidence="3" id="KW-1185">Reference proteome</keyword>
<dbReference type="InterPro" id="IPR036597">
    <property type="entry name" value="Fido-like_dom_sf"/>
</dbReference>
<dbReference type="InterPro" id="IPR003812">
    <property type="entry name" value="Fido"/>
</dbReference>
<dbReference type="OrthoDB" id="439046at2759"/>
<protein>
    <recommendedName>
        <fullName evidence="1">Fido domain-containing protein</fullName>
    </recommendedName>
</protein>
<dbReference type="PANTHER" id="PTHR13504">
    <property type="entry name" value="FIDO DOMAIN-CONTAINING PROTEIN DDB_G0283145"/>
    <property type="match status" value="1"/>
</dbReference>
<dbReference type="AlphaFoldDB" id="A0A267DV13"/>
<dbReference type="Proteomes" id="UP000215902">
    <property type="component" value="Unassembled WGS sequence"/>
</dbReference>
<dbReference type="Gene3D" id="1.10.3290.10">
    <property type="entry name" value="Fido-like domain"/>
    <property type="match status" value="1"/>
</dbReference>
<dbReference type="Pfam" id="PF02661">
    <property type="entry name" value="Fic"/>
    <property type="match status" value="1"/>
</dbReference>
<evidence type="ECO:0000259" key="1">
    <source>
        <dbReference type="PROSITE" id="PS51459"/>
    </source>
</evidence>
<organism evidence="2 3">
    <name type="scientific">Macrostomum lignano</name>
    <dbReference type="NCBI Taxonomy" id="282301"/>
    <lineage>
        <taxon>Eukaryota</taxon>
        <taxon>Metazoa</taxon>
        <taxon>Spiralia</taxon>
        <taxon>Lophotrochozoa</taxon>
        <taxon>Platyhelminthes</taxon>
        <taxon>Rhabditophora</taxon>
        <taxon>Macrostomorpha</taxon>
        <taxon>Macrostomida</taxon>
        <taxon>Macrostomidae</taxon>
        <taxon>Macrostomum</taxon>
    </lineage>
</organism>
<dbReference type="SUPFAM" id="SSF140931">
    <property type="entry name" value="Fic-like"/>
    <property type="match status" value="1"/>
</dbReference>
<accession>A0A267DV13</accession>
<sequence length="241" mass="27160">MVVFSKIANDEDYIRSEAEFGGDQVTKEKLRNIKDAVKLVFGQTDEFLEFNLELSHKIHREIYKGKPDAGVLHDPAKHGSFTSQGSRAAGLSVSDVEEKLKELFELCGSRINQTKTLSRDDKFYIAAYFIHRYLKLHPYKNGNGRVARLMTCQLLMQLGAISHPLRFDKPENSRERYIDGLLKTGVTGPESVDELAVLKNIIKEAARTDDQQPSSSRRCGEAFSVNADSTANYCVRLIEQS</sequence>
<dbReference type="PANTHER" id="PTHR13504:SF38">
    <property type="entry name" value="FIDO DOMAIN-CONTAINING PROTEIN"/>
    <property type="match status" value="1"/>
</dbReference>
<evidence type="ECO:0000313" key="2">
    <source>
        <dbReference type="EMBL" id="PAA53150.1"/>
    </source>
</evidence>
<feature type="domain" description="Fido" evidence="1">
    <location>
        <begin position="50"/>
        <end position="204"/>
    </location>
</feature>
<reference evidence="2 3" key="1">
    <citation type="submission" date="2017-06" db="EMBL/GenBank/DDBJ databases">
        <title>A platform for efficient transgenesis in Macrostomum lignano, a flatworm model organism for stem cell research.</title>
        <authorList>
            <person name="Berezikov E."/>
        </authorList>
    </citation>
    <scope>NUCLEOTIDE SEQUENCE [LARGE SCALE GENOMIC DNA]</scope>
    <source>
        <strain evidence="2">DV1</strain>
        <tissue evidence="2">Whole organism</tissue>
    </source>
</reference>
<name>A0A267DV13_9PLAT</name>
<evidence type="ECO:0000313" key="3">
    <source>
        <dbReference type="Proteomes" id="UP000215902"/>
    </source>
</evidence>
<proteinExistence type="predicted"/>
<gene>
    <name evidence="2" type="ORF">BOX15_Mlig030680g1</name>
</gene>
<dbReference type="EMBL" id="NIVC01003124">
    <property type="protein sequence ID" value="PAA53150.1"/>
    <property type="molecule type" value="Genomic_DNA"/>
</dbReference>